<dbReference type="PANTHER" id="PTHR33362:SF7">
    <property type="entry name" value="SLL1103 PROTEIN"/>
    <property type="match status" value="1"/>
</dbReference>
<reference evidence="9 10" key="1">
    <citation type="journal article" date="2007" name="PLoS Genet.">
        <title>Patterns and implications of gene gain and loss in the evolution of Prochlorococcus.</title>
        <authorList>
            <person name="Kettler G.C."/>
            <person name="Martiny A.C."/>
            <person name="Huang K."/>
            <person name="Zucker J."/>
            <person name="Coleman M.L."/>
            <person name="Rodrigue S."/>
            <person name="Chen F."/>
            <person name="Lapidus A."/>
            <person name="Ferriera S."/>
            <person name="Johnson J."/>
            <person name="Steglich C."/>
            <person name="Church G.M."/>
            <person name="Richardson P."/>
            <person name="Chisholm S.W."/>
        </authorList>
    </citation>
    <scope>NUCLEOTIDE SEQUENCE [LARGE SCALE GENOMIC DNA]</scope>
    <source>
        <strain evidence="9 10">MIT 9303</strain>
    </source>
</reference>
<keyword evidence="6 7" id="KW-0472">Membrane</keyword>
<evidence type="ECO:0000313" key="9">
    <source>
        <dbReference type="EMBL" id="ABM79575.1"/>
    </source>
</evidence>
<evidence type="ECO:0000313" key="10">
    <source>
        <dbReference type="Proteomes" id="UP000002274"/>
    </source>
</evidence>
<keyword evidence="5 7" id="KW-1133">Transmembrane helix</keyword>
<sequence length="456" mass="47220">MIEIELLDHVISFDPATTLGPGMFIALVFALLSGYPVAFCLGGIAVIFALLGMALGVIDPLFVTALPQRILGIMANFTLLAIPAFVFMGAMLETSGIAERLLESMGRLLGKLRGGLALAVVLVGSLLAATTGVVAATVTTMGLISLPAMLRAGYDRSLATGVIAASGTLGQIIPPSIVLVVLGDQLGVSVGDLFLGSLIPGVLMAGAFATYVLVISHLKPHLAPQLNPAELIPMQPGQLLRVIIPPLGLILLVLGSIFFGIATPTEAGVLGATGAMALAALNGGFSRSRLSKVCDETLRTTAMVMAILLGSTAFSLVFRGVGGDQLIADLLLNLPGGKVGFMAVSMLTIFGLGFFIDFFEIAFIAVPLLLPAAREILGPEALIWLGVVIGANLQTSFLTPPFGFALFYLRGVAPKTITTQEIYKGALPFVGLQIAVLVLIIAAPPLVDWLPNLAAS</sequence>
<keyword evidence="4 7" id="KW-0812">Transmembrane</keyword>
<dbReference type="GO" id="GO:0005886">
    <property type="term" value="C:plasma membrane"/>
    <property type="evidence" value="ECO:0007669"/>
    <property type="project" value="UniProtKB-SubCell"/>
</dbReference>
<evidence type="ECO:0000256" key="5">
    <source>
        <dbReference type="ARBA" id="ARBA00022989"/>
    </source>
</evidence>
<dbReference type="RefSeq" id="WP_011827417.1">
    <property type="nucleotide sequence ID" value="NC_008820.1"/>
</dbReference>
<dbReference type="HOGENOM" id="CLU_019824_3_0_3"/>
<dbReference type="NCBIfam" id="TIGR00786">
    <property type="entry name" value="dctM"/>
    <property type="match status" value="1"/>
</dbReference>
<keyword evidence="2" id="KW-1003">Cell membrane</keyword>
<evidence type="ECO:0000256" key="7">
    <source>
        <dbReference type="SAM" id="Phobius"/>
    </source>
</evidence>
<evidence type="ECO:0000259" key="8">
    <source>
        <dbReference type="Pfam" id="PF06808"/>
    </source>
</evidence>
<evidence type="ECO:0000256" key="2">
    <source>
        <dbReference type="ARBA" id="ARBA00022475"/>
    </source>
</evidence>
<feature type="transmembrane region" description="Helical" evidence="7">
    <location>
        <begin position="341"/>
        <end position="370"/>
    </location>
</feature>
<organism evidence="9 10">
    <name type="scientific">Prochlorococcus marinus (strain MIT 9303)</name>
    <dbReference type="NCBI Taxonomy" id="59922"/>
    <lineage>
        <taxon>Bacteria</taxon>
        <taxon>Bacillati</taxon>
        <taxon>Cyanobacteriota</taxon>
        <taxon>Cyanophyceae</taxon>
        <taxon>Synechococcales</taxon>
        <taxon>Prochlorococcaceae</taxon>
        <taxon>Prochlorococcus</taxon>
    </lineage>
</organism>
<accession>A2CDL5</accession>
<feature type="transmembrane region" description="Helical" evidence="7">
    <location>
        <begin position="158"/>
        <end position="182"/>
    </location>
</feature>
<dbReference type="Pfam" id="PF06808">
    <property type="entry name" value="DctM"/>
    <property type="match status" value="1"/>
</dbReference>
<dbReference type="Proteomes" id="UP000002274">
    <property type="component" value="Chromosome"/>
</dbReference>
<gene>
    <name evidence="9" type="ordered locus">P9303_28451</name>
</gene>
<dbReference type="KEGG" id="pmf:P9303_28451"/>
<feature type="transmembrane region" description="Helical" evidence="7">
    <location>
        <begin position="239"/>
        <end position="261"/>
    </location>
</feature>
<dbReference type="InterPro" id="IPR004681">
    <property type="entry name" value="TRAP_DctM"/>
</dbReference>
<dbReference type="GO" id="GO:0022857">
    <property type="term" value="F:transmembrane transporter activity"/>
    <property type="evidence" value="ECO:0007669"/>
    <property type="project" value="TreeGrafter"/>
</dbReference>
<feature type="domain" description="TRAP C4-dicarboxylate transport system permease DctM subunit" evidence="8">
    <location>
        <begin position="25"/>
        <end position="445"/>
    </location>
</feature>
<dbReference type="InterPro" id="IPR010656">
    <property type="entry name" value="DctM"/>
</dbReference>
<dbReference type="AlphaFoldDB" id="A2CDL5"/>
<feature type="transmembrane region" description="Helical" evidence="7">
    <location>
        <begin position="297"/>
        <end position="321"/>
    </location>
</feature>
<dbReference type="PANTHER" id="PTHR33362">
    <property type="entry name" value="SIALIC ACID TRAP TRANSPORTER PERMEASE PROTEIN SIAT-RELATED"/>
    <property type="match status" value="1"/>
</dbReference>
<proteinExistence type="predicted"/>
<evidence type="ECO:0000256" key="1">
    <source>
        <dbReference type="ARBA" id="ARBA00004429"/>
    </source>
</evidence>
<evidence type="ECO:0000256" key="4">
    <source>
        <dbReference type="ARBA" id="ARBA00022692"/>
    </source>
</evidence>
<name>A2CDL5_PROM3</name>
<keyword evidence="3" id="KW-0997">Cell inner membrane</keyword>
<dbReference type="PIRSF" id="PIRSF006066">
    <property type="entry name" value="HI0050"/>
    <property type="match status" value="1"/>
</dbReference>
<feature type="transmembrane region" description="Helical" evidence="7">
    <location>
        <begin position="194"/>
        <end position="218"/>
    </location>
</feature>
<dbReference type="STRING" id="59922.P9303_28451"/>
<dbReference type="EMBL" id="CP000554">
    <property type="protein sequence ID" value="ABM79575.1"/>
    <property type="molecule type" value="Genomic_DNA"/>
</dbReference>
<feature type="transmembrane region" description="Helical" evidence="7">
    <location>
        <begin position="116"/>
        <end position="146"/>
    </location>
</feature>
<feature type="transmembrane region" description="Helical" evidence="7">
    <location>
        <begin position="70"/>
        <end position="92"/>
    </location>
</feature>
<feature type="transmembrane region" description="Helical" evidence="7">
    <location>
        <begin position="267"/>
        <end position="285"/>
    </location>
</feature>
<feature type="transmembrane region" description="Helical" evidence="7">
    <location>
        <begin position="25"/>
        <end position="58"/>
    </location>
</feature>
<evidence type="ECO:0000256" key="6">
    <source>
        <dbReference type="ARBA" id="ARBA00023136"/>
    </source>
</evidence>
<comment type="subcellular location">
    <subcellularLocation>
        <location evidence="1">Cell inner membrane</location>
        <topology evidence="1">Multi-pass membrane protein</topology>
    </subcellularLocation>
</comment>
<feature type="transmembrane region" description="Helical" evidence="7">
    <location>
        <begin position="382"/>
        <end position="409"/>
    </location>
</feature>
<protein>
    <submittedName>
        <fullName evidence="9">Possible Tripartite transporter component (TRAP-T family)</fullName>
    </submittedName>
</protein>
<evidence type="ECO:0000256" key="3">
    <source>
        <dbReference type="ARBA" id="ARBA00022519"/>
    </source>
</evidence>
<feature type="transmembrane region" description="Helical" evidence="7">
    <location>
        <begin position="429"/>
        <end position="450"/>
    </location>
</feature>